<evidence type="ECO:0000256" key="4">
    <source>
        <dbReference type="SAM" id="Phobius"/>
    </source>
</evidence>
<evidence type="ECO:0000256" key="2">
    <source>
        <dbReference type="ARBA" id="ARBA00023002"/>
    </source>
</evidence>
<evidence type="ECO:0000313" key="6">
    <source>
        <dbReference type="Proteomes" id="UP001159427"/>
    </source>
</evidence>
<keyword evidence="4" id="KW-1133">Transmembrane helix</keyword>
<dbReference type="PANTHER" id="PTHR43391">
    <property type="entry name" value="RETINOL DEHYDROGENASE-RELATED"/>
    <property type="match status" value="1"/>
</dbReference>
<proteinExistence type="inferred from homology"/>
<dbReference type="Gene3D" id="3.40.50.720">
    <property type="entry name" value="NAD(P)-binding Rossmann-like Domain"/>
    <property type="match status" value="1"/>
</dbReference>
<evidence type="ECO:0008006" key="7">
    <source>
        <dbReference type="Google" id="ProtNLM"/>
    </source>
</evidence>
<sequence>MAASRIVLISGCSTGIGLFTALLLASDPEKRFKVYATMRNLEKKSELEERGRECLDDSLIIKQMDVSFADSVKSLVDEVLAKEGKIDVLINNAGVGCVTVLECMAMDQIKQMFDVNFFGAVALIQAVLPSMKERQEGYIVNVSSVFGVTGGPFNDVYTASKFALGGITESLAPVLKQFNIKISLVEPGPVVTSFISNLKDMAGKVDLSTADHKSVQLMQSVISRMVDLTANVGQESQEIAETIKEIVTSKEPQLRYLTNKYYGLDEARSKLCDLTGDKLVEVLEKRFFIS</sequence>
<dbReference type="InterPro" id="IPR036291">
    <property type="entry name" value="NAD(P)-bd_dom_sf"/>
</dbReference>
<gene>
    <name evidence="5" type="ORF">PEVE_00009152</name>
</gene>
<dbReference type="PRINTS" id="PR00081">
    <property type="entry name" value="GDHRDH"/>
</dbReference>
<dbReference type="EMBL" id="CALNXI010000163">
    <property type="protein sequence ID" value="CAH3020930.1"/>
    <property type="molecule type" value="Genomic_DNA"/>
</dbReference>
<keyword evidence="2" id="KW-0560">Oxidoreductase</keyword>
<keyword evidence="4" id="KW-0812">Transmembrane</keyword>
<organism evidence="5 6">
    <name type="scientific">Porites evermanni</name>
    <dbReference type="NCBI Taxonomy" id="104178"/>
    <lineage>
        <taxon>Eukaryota</taxon>
        <taxon>Metazoa</taxon>
        <taxon>Cnidaria</taxon>
        <taxon>Anthozoa</taxon>
        <taxon>Hexacorallia</taxon>
        <taxon>Scleractinia</taxon>
        <taxon>Fungiina</taxon>
        <taxon>Poritidae</taxon>
        <taxon>Porites</taxon>
    </lineage>
</organism>
<dbReference type="SUPFAM" id="SSF51735">
    <property type="entry name" value="NAD(P)-binding Rossmann-fold domains"/>
    <property type="match status" value="1"/>
</dbReference>
<evidence type="ECO:0000256" key="1">
    <source>
        <dbReference type="ARBA" id="ARBA00006484"/>
    </source>
</evidence>
<dbReference type="InterPro" id="IPR002347">
    <property type="entry name" value="SDR_fam"/>
</dbReference>
<evidence type="ECO:0000256" key="3">
    <source>
        <dbReference type="RuleBase" id="RU000363"/>
    </source>
</evidence>
<keyword evidence="6" id="KW-1185">Reference proteome</keyword>
<protein>
    <recommendedName>
        <fullName evidence="7">Retinol dehydrogenase 8</fullName>
    </recommendedName>
</protein>
<dbReference type="InterPro" id="IPR020904">
    <property type="entry name" value="Sc_DH/Rdtase_CS"/>
</dbReference>
<keyword evidence="4" id="KW-0472">Membrane</keyword>
<name>A0ABN8LYE2_9CNID</name>
<dbReference type="Pfam" id="PF00106">
    <property type="entry name" value="adh_short"/>
    <property type="match status" value="1"/>
</dbReference>
<dbReference type="Proteomes" id="UP001159427">
    <property type="component" value="Unassembled WGS sequence"/>
</dbReference>
<feature type="transmembrane region" description="Helical" evidence="4">
    <location>
        <begin position="6"/>
        <end position="25"/>
    </location>
</feature>
<comment type="caution">
    <text evidence="5">The sequence shown here is derived from an EMBL/GenBank/DDBJ whole genome shotgun (WGS) entry which is preliminary data.</text>
</comment>
<dbReference type="PROSITE" id="PS00061">
    <property type="entry name" value="ADH_SHORT"/>
    <property type="match status" value="1"/>
</dbReference>
<dbReference type="PANTHER" id="PTHR43391:SF86">
    <property type="entry name" value="SHORT-CHAIN DEHYDROGENASE_REDUCTASE FAMILY PROTEIN"/>
    <property type="match status" value="1"/>
</dbReference>
<reference evidence="5 6" key="1">
    <citation type="submission" date="2022-05" db="EMBL/GenBank/DDBJ databases">
        <authorList>
            <consortium name="Genoscope - CEA"/>
            <person name="William W."/>
        </authorList>
    </citation>
    <scope>NUCLEOTIDE SEQUENCE [LARGE SCALE GENOMIC DNA]</scope>
</reference>
<evidence type="ECO:0000313" key="5">
    <source>
        <dbReference type="EMBL" id="CAH3020930.1"/>
    </source>
</evidence>
<accession>A0ABN8LYE2</accession>
<dbReference type="PRINTS" id="PR00080">
    <property type="entry name" value="SDRFAMILY"/>
</dbReference>
<comment type="similarity">
    <text evidence="1 3">Belongs to the short-chain dehydrogenases/reductases (SDR) family.</text>
</comment>